<proteinExistence type="predicted"/>
<reference evidence="1" key="1">
    <citation type="submission" date="2016-10" db="EMBL/GenBank/DDBJ databases">
        <title>Sequence of Gallionella enrichment culture.</title>
        <authorList>
            <person name="Poehlein A."/>
            <person name="Muehling M."/>
            <person name="Daniel R."/>
        </authorList>
    </citation>
    <scope>NUCLEOTIDE SEQUENCE</scope>
</reference>
<comment type="caution">
    <text evidence="1">The sequence shown here is derived from an EMBL/GenBank/DDBJ whole genome shotgun (WGS) entry which is preliminary data.</text>
</comment>
<evidence type="ECO:0000313" key="1">
    <source>
        <dbReference type="EMBL" id="OIQ80731.1"/>
    </source>
</evidence>
<accession>A0A1J5QTB9</accession>
<sequence>MKRLPVLALAMMMGSVLLAGCSQQTRAVNDPKCVAFRKAASVYTDRVTKTRYARRVAENAALGKAGTSPEVAEVKKATDVWLKAKSDLEHFYANDQSGCVSH</sequence>
<dbReference type="EMBL" id="MLJW01001020">
    <property type="protein sequence ID" value="OIQ80731.1"/>
    <property type="molecule type" value="Genomic_DNA"/>
</dbReference>
<dbReference type="AlphaFoldDB" id="A0A1J5QTB9"/>
<name>A0A1J5QTB9_9ZZZZ</name>
<gene>
    <name evidence="1" type="ORF">GALL_375130</name>
</gene>
<protein>
    <recommendedName>
        <fullName evidence="2">Lipoprotein</fullName>
    </recommendedName>
</protein>
<organism evidence="1">
    <name type="scientific">mine drainage metagenome</name>
    <dbReference type="NCBI Taxonomy" id="410659"/>
    <lineage>
        <taxon>unclassified sequences</taxon>
        <taxon>metagenomes</taxon>
        <taxon>ecological metagenomes</taxon>
    </lineage>
</organism>
<evidence type="ECO:0008006" key="2">
    <source>
        <dbReference type="Google" id="ProtNLM"/>
    </source>
</evidence>
<dbReference type="PROSITE" id="PS51257">
    <property type="entry name" value="PROKAR_LIPOPROTEIN"/>
    <property type="match status" value="1"/>
</dbReference>